<accession>F8A6R8</accession>
<comment type="subcellular location">
    <subcellularLocation>
        <location evidence="1">Cell membrane</location>
        <topology evidence="1">Multi-pass membrane protein</topology>
    </subcellularLocation>
</comment>
<evidence type="ECO:0000256" key="2">
    <source>
        <dbReference type="ARBA" id="ARBA00022475"/>
    </source>
</evidence>
<feature type="transmembrane region" description="Helical" evidence="6">
    <location>
        <begin position="26"/>
        <end position="46"/>
    </location>
</feature>
<dbReference type="InterPro" id="IPR036259">
    <property type="entry name" value="MFS_trans_sf"/>
</dbReference>
<keyword evidence="8" id="KW-1185">Reference proteome</keyword>
<feature type="transmembrane region" description="Helical" evidence="6">
    <location>
        <begin position="449"/>
        <end position="467"/>
    </location>
</feature>
<feature type="transmembrane region" description="Helical" evidence="6">
    <location>
        <begin position="362"/>
        <end position="385"/>
    </location>
</feature>
<dbReference type="InterPro" id="IPR050833">
    <property type="entry name" value="Poly_Biosynth_Transport"/>
</dbReference>
<evidence type="ECO:0000256" key="4">
    <source>
        <dbReference type="ARBA" id="ARBA00022989"/>
    </source>
</evidence>
<dbReference type="EMBL" id="CP002665">
    <property type="protein sequence ID" value="AEI11128.1"/>
    <property type="molecule type" value="Genomic_DNA"/>
</dbReference>
<dbReference type="Proteomes" id="UP000000485">
    <property type="component" value="Chromosome"/>
</dbReference>
<keyword evidence="4 6" id="KW-1133">Transmembrane helix</keyword>
<reference evidence="8" key="1">
    <citation type="submission" date="2011-04" db="EMBL/GenBank/DDBJ databases">
        <title>Complete sequence of Cellvibrio gilvus ATCC 13127.</title>
        <authorList>
            <person name="Lucas S."/>
            <person name="Han J."/>
            <person name="Lapidus A."/>
            <person name="Cheng J.-F."/>
            <person name="Goodwin L."/>
            <person name="Pitluck S."/>
            <person name="Peters L."/>
            <person name="Munk A."/>
            <person name="Detter J.C."/>
            <person name="Han C."/>
            <person name="Tapia R."/>
            <person name="Land M."/>
            <person name="Hauser L."/>
            <person name="Kyrpides N."/>
            <person name="Ivanova N."/>
            <person name="Ovchinnikova G."/>
            <person name="Pagani I."/>
            <person name="Mead D."/>
            <person name="Brumm P."/>
            <person name="Woyke T."/>
        </authorList>
    </citation>
    <scope>NUCLEOTIDE SEQUENCE [LARGE SCALE GENOMIC DNA]</scope>
    <source>
        <strain evidence="8">ATCC 13127 / NRRL B-14078</strain>
    </source>
</reference>
<dbReference type="AlphaFoldDB" id="F8A6R8"/>
<dbReference type="SUPFAM" id="SSF103473">
    <property type="entry name" value="MFS general substrate transporter"/>
    <property type="match status" value="1"/>
</dbReference>
<dbReference type="eggNOG" id="COG2244">
    <property type="taxonomic scope" value="Bacteria"/>
</dbReference>
<dbReference type="GO" id="GO:0005886">
    <property type="term" value="C:plasma membrane"/>
    <property type="evidence" value="ECO:0007669"/>
    <property type="project" value="UniProtKB-SubCell"/>
</dbReference>
<dbReference type="STRING" id="593907.Celgi_0608"/>
<feature type="transmembrane region" description="Helical" evidence="6">
    <location>
        <begin position="328"/>
        <end position="350"/>
    </location>
</feature>
<evidence type="ECO:0000256" key="1">
    <source>
        <dbReference type="ARBA" id="ARBA00004651"/>
    </source>
</evidence>
<keyword evidence="5 6" id="KW-0472">Membrane</keyword>
<organism evidence="7 8">
    <name type="scientific">Cellulomonas gilvus (strain ATCC 13127 / NRRL B-14078)</name>
    <name type="common">Cellvibrio gilvus</name>
    <dbReference type="NCBI Taxonomy" id="593907"/>
    <lineage>
        <taxon>Bacteria</taxon>
        <taxon>Bacillati</taxon>
        <taxon>Actinomycetota</taxon>
        <taxon>Actinomycetes</taxon>
        <taxon>Micrococcales</taxon>
        <taxon>Cellulomonadaceae</taxon>
        <taxon>Cellulomonas</taxon>
    </lineage>
</organism>
<feature type="transmembrane region" description="Helical" evidence="6">
    <location>
        <begin position="138"/>
        <end position="158"/>
    </location>
</feature>
<feature type="transmembrane region" description="Helical" evidence="6">
    <location>
        <begin position="392"/>
        <end position="413"/>
    </location>
</feature>
<evidence type="ECO:0000256" key="3">
    <source>
        <dbReference type="ARBA" id="ARBA00022692"/>
    </source>
</evidence>
<evidence type="ECO:0000313" key="8">
    <source>
        <dbReference type="Proteomes" id="UP000000485"/>
    </source>
</evidence>
<sequence>MSAAPADAEAVGQHTHQLRHVARGGAINLVGAAVASLGGFALVALVAAQFDAHVAGQYFSLTSVFLILLAVSALGTDTGLARFVPRYGAEGRPEAIAATIRVARVPVLWASLAVAVVVTATADVLAPALGLDGSRGATALRLVALLAPVATLSDFVLAATRGFGQMRPTVVADRIARTLLQPLGAVAVAVLAGGLVALAWSWALPYAVSGALGTLALVRVLRHRDVPRHVDPAVLTEVRREFWAFTWPRSISRVCQIALQRVDIVVVAALLSPTHAAAYTVATRFVPVGQIGGAAIQQALQPRIAHMLALHQHDDAERVFRTATAWSVLTTWPVYCGVAVASAVYLSIFGDEYVTTQAVTTVVVMAVAMMGAVAAGALDTMLLMAGRSTTSLVNAGSALVVDVVLCLVLVPVWGITGAAAAWAASVALRNALGFVQVRRALGMTPGSAQLLRAAAANVACFVVPGLVAVLVGAHALVLLGVLALGGVTYLLVLRRWRRELSLDLVLHALRRRPAVTAADTVADAPEVATASSGRKP</sequence>
<feature type="transmembrane region" description="Helical" evidence="6">
    <location>
        <begin position="473"/>
        <end position="492"/>
    </location>
</feature>
<feature type="transmembrane region" description="Helical" evidence="6">
    <location>
        <begin position="58"/>
        <end position="84"/>
    </location>
</feature>
<feature type="transmembrane region" description="Helical" evidence="6">
    <location>
        <begin position="105"/>
        <end position="126"/>
    </location>
</feature>
<dbReference type="GO" id="GO:0015297">
    <property type="term" value="F:antiporter activity"/>
    <property type="evidence" value="ECO:0007669"/>
    <property type="project" value="InterPro"/>
</dbReference>
<proteinExistence type="predicted"/>
<dbReference type="PANTHER" id="PTHR30250:SF11">
    <property type="entry name" value="O-ANTIGEN TRANSPORTER-RELATED"/>
    <property type="match status" value="1"/>
</dbReference>
<dbReference type="GO" id="GO:0042910">
    <property type="term" value="F:xenobiotic transmembrane transporter activity"/>
    <property type="evidence" value="ECO:0007669"/>
    <property type="project" value="InterPro"/>
</dbReference>
<feature type="transmembrane region" description="Helical" evidence="6">
    <location>
        <begin position="179"/>
        <end position="197"/>
    </location>
</feature>
<keyword evidence="3 6" id="KW-0812">Transmembrane</keyword>
<dbReference type="RefSeq" id="WP_013882651.1">
    <property type="nucleotide sequence ID" value="NC_015671.1"/>
</dbReference>
<name>F8A6R8_CELGA</name>
<evidence type="ECO:0000313" key="7">
    <source>
        <dbReference type="EMBL" id="AEI11128.1"/>
    </source>
</evidence>
<dbReference type="Pfam" id="PF01554">
    <property type="entry name" value="MatE"/>
    <property type="match status" value="1"/>
</dbReference>
<feature type="transmembrane region" description="Helical" evidence="6">
    <location>
        <begin position="203"/>
        <end position="221"/>
    </location>
</feature>
<evidence type="ECO:0000256" key="6">
    <source>
        <dbReference type="SAM" id="Phobius"/>
    </source>
</evidence>
<dbReference type="KEGG" id="cga:Celgi_0608"/>
<evidence type="ECO:0000256" key="5">
    <source>
        <dbReference type="ARBA" id="ARBA00023136"/>
    </source>
</evidence>
<keyword evidence="2" id="KW-1003">Cell membrane</keyword>
<gene>
    <name evidence="7" type="ordered locus">Celgi_0608</name>
</gene>
<dbReference type="PANTHER" id="PTHR30250">
    <property type="entry name" value="PST FAMILY PREDICTED COLANIC ACID TRANSPORTER"/>
    <property type="match status" value="1"/>
</dbReference>
<dbReference type="HOGENOM" id="CLU_022017_4_0_11"/>
<protein>
    <submittedName>
        <fullName evidence="7">Multi antimicrobial extrusion protein MatE</fullName>
    </submittedName>
</protein>
<dbReference type="InterPro" id="IPR002528">
    <property type="entry name" value="MATE_fam"/>
</dbReference>
<feature type="transmembrane region" description="Helical" evidence="6">
    <location>
        <begin position="419"/>
        <end position="437"/>
    </location>
</feature>